<keyword evidence="2" id="KW-0238">DNA-binding</keyword>
<gene>
    <name evidence="9" type="ORF">PV07_01699</name>
</gene>
<dbReference type="CDD" id="cd00067">
    <property type="entry name" value="GAL4"/>
    <property type="match status" value="1"/>
</dbReference>
<dbReference type="AlphaFoldDB" id="A0A0D2CYK0"/>
<dbReference type="PROSITE" id="PS00028">
    <property type="entry name" value="ZINC_FINGER_C2H2_1"/>
    <property type="match status" value="1"/>
</dbReference>
<organism evidence="9 10">
    <name type="scientific">Cladophialophora immunda</name>
    <dbReference type="NCBI Taxonomy" id="569365"/>
    <lineage>
        <taxon>Eukaryota</taxon>
        <taxon>Fungi</taxon>
        <taxon>Dikarya</taxon>
        <taxon>Ascomycota</taxon>
        <taxon>Pezizomycotina</taxon>
        <taxon>Eurotiomycetes</taxon>
        <taxon>Chaetothyriomycetidae</taxon>
        <taxon>Chaetothyriales</taxon>
        <taxon>Herpotrichiellaceae</taxon>
        <taxon>Cladophialophora</taxon>
    </lineage>
</organism>
<keyword evidence="5" id="KW-0479">Metal-binding</keyword>
<evidence type="ECO:0000313" key="9">
    <source>
        <dbReference type="EMBL" id="KIW34970.1"/>
    </source>
</evidence>
<feature type="compositionally biased region" description="Low complexity" evidence="6">
    <location>
        <begin position="231"/>
        <end position="240"/>
    </location>
</feature>
<keyword evidence="3" id="KW-0804">Transcription</keyword>
<evidence type="ECO:0000259" key="8">
    <source>
        <dbReference type="PROSITE" id="PS50157"/>
    </source>
</evidence>
<dbReference type="InterPro" id="IPR013087">
    <property type="entry name" value="Znf_C2H2_type"/>
</dbReference>
<evidence type="ECO:0000256" key="5">
    <source>
        <dbReference type="PROSITE-ProRule" id="PRU00042"/>
    </source>
</evidence>
<dbReference type="GO" id="GO:0003677">
    <property type="term" value="F:DNA binding"/>
    <property type="evidence" value="ECO:0007669"/>
    <property type="project" value="UniProtKB-KW"/>
</dbReference>
<evidence type="ECO:0008006" key="11">
    <source>
        <dbReference type="Google" id="ProtNLM"/>
    </source>
</evidence>
<dbReference type="InterPro" id="IPR036864">
    <property type="entry name" value="Zn2-C6_fun-type_DNA-bd_sf"/>
</dbReference>
<evidence type="ECO:0000256" key="6">
    <source>
        <dbReference type="SAM" id="MobiDB-lite"/>
    </source>
</evidence>
<dbReference type="PANTHER" id="PTHR38166">
    <property type="entry name" value="C2H2-TYPE DOMAIN-CONTAINING PROTEIN-RELATED"/>
    <property type="match status" value="1"/>
</dbReference>
<feature type="region of interest" description="Disordered" evidence="6">
    <location>
        <begin position="370"/>
        <end position="434"/>
    </location>
</feature>
<accession>A0A0D2CYK0</accession>
<dbReference type="OrthoDB" id="3521097at2759"/>
<evidence type="ECO:0000256" key="1">
    <source>
        <dbReference type="ARBA" id="ARBA00023015"/>
    </source>
</evidence>
<feature type="region of interest" description="Disordered" evidence="6">
    <location>
        <begin position="632"/>
        <end position="656"/>
    </location>
</feature>
<evidence type="ECO:0000313" key="10">
    <source>
        <dbReference type="Proteomes" id="UP000054466"/>
    </source>
</evidence>
<dbReference type="PANTHER" id="PTHR38166:SF1">
    <property type="entry name" value="C2H2-TYPE DOMAIN-CONTAINING PROTEIN"/>
    <property type="match status" value="1"/>
</dbReference>
<dbReference type="PROSITE" id="PS50157">
    <property type="entry name" value="ZINC_FINGER_C2H2_2"/>
    <property type="match status" value="1"/>
</dbReference>
<dbReference type="SMART" id="SM00066">
    <property type="entry name" value="GAL4"/>
    <property type="match status" value="1"/>
</dbReference>
<dbReference type="SMART" id="SM00355">
    <property type="entry name" value="ZnF_C2H2"/>
    <property type="match status" value="2"/>
</dbReference>
<dbReference type="VEuPathDB" id="FungiDB:PV07_01699"/>
<proteinExistence type="predicted"/>
<dbReference type="Pfam" id="PF00172">
    <property type="entry name" value="Zn_clus"/>
    <property type="match status" value="1"/>
</dbReference>
<evidence type="ECO:0000256" key="3">
    <source>
        <dbReference type="ARBA" id="ARBA00023163"/>
    </source>
</evidence>
<name>A0A0D2CYK0_9EURO</name>
<dbReference type="GO" id="GO:0008270">
    <property type="term" value="F:zinc ion binding"/>
    <property type="evidence" value="ECO:0007669"/>
    <property type="project" value="UniProtKB-KW"/>
</dbReference>
<evidence type="ECO:0000256" key="4">
    <source>
        <dbReference type="ARBA" id="ARBA00023242"/>
    </source>
</evidence>
<feature type="domain" description="C2H2-type" evidence="8">
    <location>
        <begin position="179"/>
        <end position="209"/>
    </location>
</feature>
<reference evidence="9 10" key="1">
    <citation type="submission" date="2015-01" db="EMBL/GenBank/DDBJ databases">
        <title>The Genome Sequence of Cladophialophora immunda CBS83496.</title>
        <authorList>
            <consortium name="The Broad Institute Genomics Platform"/>
            <person name="Cuomo C."/>
            <person name="de Hoog S."/>
            <person name="Gorbushina A."/>
            <person name="Stielow B."/>
            <person name="Teixiera M."/>
            <person name="Abouelleil A."/>
            <person name="Chapman S.B."/>
            <person name="Priest M."/>
            <person name="Young S.K."/>
            <person name="Wortman J."/>
            <person name="Nusbaum C."/>
            <person name="Birren B."/>
        </authorList>
    </citation>
    <scope>NUCLEOTIDE SEQUENCE [LARGE SCALE GENOMIC DNA]</scope>
    <source>
        <strain evidence="9 10">CBS 83496</strain>
    </source>
</reference>
<keyword evidence="10" id="KW-1185">Reference proteome</keyword>
<dbReference type="SUPFAM" id="SSF57701">
    <property type="entry name" value="Zn2/Cys6 DNA-binding domain"/>
    <property type="match status" value="1"/>
</dbReference>
<dbReference type="PROSITE" id="PS50048">
    <property type="entry name" value="ZN2_CY6_FUNGAL_2"/>
    <property type="match status" value="1"/>
</dbReference>
<dbReference type="PROSITE" id="PS00463">
    <property type="entry name" value="ZN2_CY6_FUNGAL_1"/>
    <property type="match status" value="1"/>
</dbReference>
<dbReference type="EMBL" id="KN847040">
    <property type="protein sequence ID" value="KIW34970.1"/>
    <property type="molecule type" value="Genomic_DNA"/>
</dbReference>
<protein>
    <recommendedName>
        <fullName evidence="11">Zn(2)-C6 fungal-type domain-containing protein</fullName>
    </recommendedName>
</protein>
<sequence>MDSCKSSEPDLVDMPAPDFVDEVFHVVTGGLRDAATSSTRVSFTPFIPVHFEVPGTIPSGDSGYYSCKDYLEPSHLLLDDAKTPLDEIQETVHSGGEGLKAPPSSRRPRRISTACDACKRRRTKCSEGNPCEACATRKSLCVYGATSGQRRKISSHRTPWQSVFPQLNEPNDPRIQRNYVCPVQSCQRTFSLETDYDNHIKSKHANYTFHVDKEQLLPQLIGSEPLSLEPLSLESLNPEPSQEPPAHSNLGKGRSRAEEHFPKAPVDEWLEKVQSNDEDAAFLCQGHWATADSQQSIVRIPTPQPLSLHLSYSNSSNSPWFESDGEASFVAGDNSLVLATSIDSPSSAMSLAVLAIVLVTLYLGQADTPRDGVENSSQTSSTPSTSSQANGTAPSTSLTTPLSTQNSQRKRLPPDDEGEGSRRSKIPRTSEASPNCTVSKLLACPYSKFDPSRYSERNGLEQNYRGCSSCFLRDIARLKQHLYRVHRRPEHHCPTCFSSFDSKGVLDAHIVERSCQPQVSPFEEKMTQDQLTAIKRREMGRNRSDAWFDIYKILFPNSALPLDPYADSTHADTVQDFIAFFEREGREVLASEINQRMFGAVAWWPRQQEFVEEVLAESINVLLQRLHSRFRQPSSTDSSYPFTSNTDINPNNPFAC</sequence>
<dbReference type="HOGENOM" id="CLU_417963_0_0_1"/>
<dbReference type="Gene3D" id="4.10.240.10">
    <property type="entry name" value="Zn(2)-C6 fungal-type DNA-binding domain"/>
    <property type="match status" value="1"/>
</dbReference>
<feature type="domain" description="Zn(2)-C6 fungal-type" evidence="7">
    <location>
        <begin position="114"/>
        <end position="143"/>
    </location>
</feature>
<feature type="compositionally biased region" description="Low complexity" evidence="6">
    <location>
        <begin position="376"/>
        <end position="404"/>
    </location>
</feature>
<keyword evidence="5" id="KW-0863">Zinc-finger</keyword>
<evidence type="ECO:0000259" key="7">
    <source>
        <dbReference type="PROSITE" id="PS50048"/>
    </source>
</evidence>
<dbReference type="Proteomes" id="UP000054466">
    <property type="component" value="Unassembled WGS sequence"/>
</dbReference>
<dbReference type="GO" id="GO:0000981">
    <property type="term" value="F:DNA-binding transcription factor activity, RNA polymerase II-specific"/>
    <property type="evidence" value="ECO:0007669"/>
    <property type="project" value="InterPro"/>
</dbReference>
<dbReference type="STRING" id="569365.A0A0D2CYK0"/>
<dbReference type="RefSeq" id="XP_016255186.1">
    <property type="nucleotide sequence ID" value="XM_016388258.1"/>
</dbReference>
<evidence type="ECO:0000256" key="2">
    <source>
        <dbReference type="ARBA" id="ARBA00023125"/>
    </source>
</evidence>
<dbReference type="InterPro" id="IPR001138">
    <property type="entry name" value="Zn2Cys6_DnaBD"/>
</dbReference>
<dbReference type="GeneID" id="27340893"/>
<keyword evidence="4" id="KW-0539">Nucleus</keyword>
<keyword evidence="1" id="KW-0805">Transcription regulation</keyword>
<keyword evidence="5" id="KW-0862">Zinc</keyword>
<feature type="region of interest" description="Disordered" evidence="6">
    <location>
        <begin position="231"/>
        <end position="259"/>
    </location>
</feature>